<feature type="domain" description="Methyl-accepting transducer" evidence="7">
    <location>
        <begin position="194"/>
        <end position="430"/>
    </location>
</feature>
<reference evidence="10 12" key="2">
    <citation type="submission" date="2016-11" db="EMBL/GenBank/DDBJ databases">
        <authorList>
            <person name="Jaros S."/>
            <person name="Januszkiewicz K."/>
            <person name="Wedrychowicz H."/>
        </authorList>
    </citation>
    <scope>NUCLEOTIDE SEQUENCE [LARGE SCALE GENOMIC DNA]</scope>
    <source>
        <strain evidence="10">NVI 5450</strain>
    </source>
</reference>
<dbReference type="AlphaFoldDB" id="A0A1K9YX14"/>
<dbReference type="Proteomes" id="UP000183794">
    <property type="component" value="Unassembled WGS sequence"/>
</dbReference>
<dbReference type="GO" id="GO:0007165">
    <property type="term" value="P:signal transduction"/>
    <property type="evidence" value="ECO:0007669"/>
    <property type="project" value="UniProtKB-KW"/>
</dbReference>
<sequence length="466" mass="51122">MKEITFRWIDKYLIHLRLQEKFYLLFLLPLLAVINISFVLVSAADKQKIDITTTQLQSTISLLSKYQVNETDARSLLVNSNFQFGRGELSSEVSGMDYSLAVKDLPHVFDYLSNFQIGLTIVVLLIVLASVYYIMTFIGGAMFGMNRALGLLADGDLTHRMNFLPVRDEFSTIAITLDKVAERELKMVQEIQNVNVLIQQISNDLSQSSTLSESESVAQQRNLDSLASATEQMAASIRQVATQAQQTSVQTDEAQSVTEHGRQQVGETKSAMSTLACDIGDAATSISELNTNATRIGDVVTTIDAISEQTNLLALNAAIEAARAGEQGRGFAVVADEVRTLAARTQGATVEIQQMISLFQENSEQLLNIIGTTVNKARTSQQLMDSVDNEITQIALRNQQISDRSSEIAAAAEQQESVAIDIATNVEQVRNQSNQIGDVILQSTTCILKLKQQAQALSYLTADLKI</sequence>
<evidence type="ECO:0000313" key="12">
    <source>
        <dbReference type="Proteomes" id="UP000183794"/>
    </source>
</evidence>
<evidence type="ECO:0000313" key="10">
    <source>
        <dbReference type="EMBL" id="SGZ18430.1"/>
    </source>
</evidence>
<proteinExistence type="inferred from homology"/>
<dbReference type="EMBL" id="FPLJ01000023">
    <property type="protein sequence ID" value="SGY85396.1"/>
    <property type="molecule type" value="Genomic_DNA"/>
</dbReference>
<keyword evidence="6" id="KW-0472">Membrane</keyword>
<evidence type="ECO:0000256" key="6">
    <source>
        <dbReference type="SAM" id="Phobius"/>
    </source>
</evidence>
<dbReference type="FunFam" id="1.10.287.950:FF:000001">
    <property type="entry name" value="Methyl-accepting chemotaxis sensory transducer"/>
    <property type="match status" value="1"/>
</dbReference>
<dbReference type="SUPFAM" id="SSF58104">
    <property type="entry name" value="Methyl-accepting chemotaxis protein (MCP) signaling domain"/>
    <property type="match status" value="1"/>
</dbReference>
<feature type="transmembrane region" description="Helical" evidence="6">
    <location>
        <begin position="21"/>
        <end position="44"/>
    </location>
</feature>
<dbReference type="PROSITE" id="PS50885">
    <property type="entry name" value="HAMP"/>
    <property type="match status" value="1"/>
</dbReference>
<evidence type="ECO:0000256" key="3">
    <source>
        <dbReference type="ARBA" id="ARBA00029447"/>
    </source>
</evidence>
<dbReference type="SMART" id="SM00283">
    <property type="entry name" value="MA"/>
    <property type="match status" value="1"/>
</dbReference>
<comment type="subcellular location">
    <subcellularLocation>
        <location evidence="1">Membrane</location>
    </subcellularLocation>
</comment>
<gene>
    <name evidence="9" type="ORF">MT2528_0839</name>
    <name evidence="10" type="ORF">NVI5450_4646</name>
</gene>
<reference evidence="9 11" key="1">
    <citation type="submission" date="2016-11" db="EMBL/GenBank/DDBJ databases">
        <authorList>
            <person name="Klemetsen T."/>
        </authorList>
    </citation>
    <scope>NUCLEOTIDE SEQUENCE [LARGE SCALE GENOMIC DNA]</scope>
    <source>
        <strain evidence="9">MT 2528</strain>
    </source>
</reference>
<organism evidence="10 12">
    <name type="scientific">Moritella viscosa</name>
    <dbReference type="NCBI Taxonomy" id="80854"/>
    <lineage>
        <taxon>Bacteria</taxon>
        <taxon>Pseudomonadati</taxon>
        <taxon>Pseudomonadota</taxon>
        <taxon>Gammaproteobacteria</taxon>
        <taxon>Alteromonadales</taxon>
        <taxon>Moritellaceae</taxon>
        <taxon>Moritella</taxon>
    </lineage>
</organism>
<dbReference type="GO" id="GO:0006935">
    <property type="term" value="P:chemotaxis"/>
    <property type="evidence" value="ECO:0007669"/>
    <property type="project" value="InterPro"/>
</dbReference>
<evidence type="ECO:0000256" key="4">
    <source>
        <dbReference type="PROSITE-ProRule" id="PRU00284"/>
    </source>
</evidence>
<dbReference type="GO" id="GO:0016020">
    <property type="term" value="C:membrane"/>
    <property type="evidence" value="ECO:0007669"/>
    <property type="project" value="UniProtKB-SubCell"/>
</dbReference>
<keyword evidence="11" id="KW-1185">Reference proteome</keyword>
<dbReference type="PRINTS" id="PR00260">
    <property type="entry name" value="CHEMTRNSDUCR"/>
</dbReference>
<dbReference type="PANTHER" id="PTHR32089">
    <property type="entry name" value="METHYL-ACCEPTING CHEMOTAXIS PROTEIN MCPB"/>
    <property type="match status" value="1"/>
</dbReference>
<feature type="domain" description="HAMP" evidence="8">
    <location>
        <begin position="145"/>
        <end position="189"/>
    </location>
</feature>
<keyword evidence="6" id="KW-0812">Transmembrane</keyword>
<feature type="transmembrane region" description="Helical" evidence="6">
    <location>
        <begin position="115"/>
        <end position="135"/>
    </location>
</feature>
<evidence type="ECO:0000256" key="2">
    <source>
        <dbReference type="ARBA" id="ARBA00023224"/>
    </source>
</evidence>
<dbReference type="InterPro" id="IPR003660">
    <property type="entry name" value="HAMP_dom"/>
</dbReference>
<evidence type="ECO:0000256" key="5">
    <source>
        <dbReference type="SAM" id="MobiDB-lite"/>
    </source>
</evidence>
<dbReference type="EMBL" id="FPLD01000135">
    <property type="protein sequence ID" value="SGZ18430.1"/>
    <property type="molecule type" value="Genomic_DNA"/>
</dbReference>
<dbReference type="CDD" id="cd11386">
    <property type="entry name" value="MCP_signal"/>
    <property type="match status" value="1"/>
</dbReference>
<evidence type="ECO:0000256" key="1">
    <source>
        <dbReference type="ARBA" id="ARBA00004370"/>
    </source>
</evidence>
<dbReference type="GO" id="GO:0004888">
    <property type="term" value="F:transmembrane signaling receptor activity"/>
    <property type="evidence" value="ECO:0007669"/>
    <property type="project" value="InterPro"/>
</dbReference>
<keyword evidence="2 4" id="KW-0807">Transducer</keyword>
<dbReference type="Proteomes" id="UP000182660">
    <property type="component" value="Unassembled WGS sequence"/>
</dbReference>
<dbReference type="OrthoDB" id="6757190at2"/>
<dbReference type="Gene3D" id="1.10.287.950">
    <property type="entry name" value="Methyl-accepting chemotaxis protein"/>
    <property type="match status" value="1"/>
</dbReference>
<evidence type="ECO:0000259" key="7">
    <source>
        <dbReference type="PROSITE" id="PS50111"/>
    </source>
</evidence>
<dbReference type="PROSITE" id="PS50111">
    <property type="entry name" value="CHEMOTAXIS_TRANSDUC_2"/>
    <property type="match status" value="1"/>
</dbReference>
<dbReference type="Pfam" id="PF00015">
    <property type="entry name" value="MCPsignal"/>
    <property type="match status" value="1"/>
</dbReference>
<accession>A0A1K9YX14</accession>
<dbReference type="InterPro" id="IPR004089">
    <property type="entry name" value="MCPsignal_dom"/>
</dbReference>
<protein>
    <submittedName>
        <fullName evidence="10">Hypothetical methyl-accepting chemotaxis protein</fullName>
    </submittedName>
</protein>
<evidence type="ECO:0000313" key="11">
    <source>
        <dbReference type="Proteomes" id="UP000182660"/>
    </source>
</evidence>
<name>A0A1K9YX14_9GAMM</name>
<evidence type="ECO:0000313" key="9">
    <source>
        <dbReference type="EMBL" id="SGY85396.1"/>
    </source>
</evidence>
<dbReference type="RefSeq" id="WP_075471133.1">
    <property type="nucleotide sequence ID" value="NZ_CAWQZC010000067.1"/>
</dbReference>
<evidence type="ECO:0000259" key="8">
    <source>
        <dbReference type="PROSITE" id="PS50885"/>
    </source>
</evidence>
<dbReference type="InterPro" id="IPR004090">
    <property type="entry name" value="Chemotax_Me-accpt_rcpt"/>
</dbReference>
<dbReference type="PANTHER" id="PTHR32089:SF65">
    <property type="entry name" value="CHEMOTAXIS SIGNAL TRANSDUCTION SYSTEM METHYL ACCEPTING SENSORY TRANSDUCER"/>
    <property type="match status" value="1"/>
</dbReference>
<comment type="similarity">
    <text evidence="3">Belongs to the methyl-accepting chemotaxis (MCP) protein family.</text>
</comment>
<feature type="region of interest" description="Disordered" evidence="5">
    <location>
        <begin position="248"/>
        <end position="269"/>
    </location>
</feature>
<keyword evidence="6" id="KW-1133">Transmembrane helix</keyword>
<dbReference type="GeneID" id="61294505"/>